<evidence type="ECO:0000256" key="4">
    <source>
        <dbReference type="PIRSR" id="PIRSR613078-2"/>
    </source>
</evidence>
<evidence type="ECO:0000256" key="2">
    <source>
        <dbReference type="ARBA" id="ARBA00023235"/>
    </source>
</evidence>
<dbReference type="GO" id="GO:0005737">
    <property type="term" value="C:cytoplasm"/>
    <property type="evidence" value="ECO:0007669"/>
    <property type="project" value="TreeGrafter"/>
</dbReference>
<feature type="active site" description="Tele-phosphohistidine intermediate" evidence="3">
    <location>
        <position position="8"/>
    </location>
</feature>
<organism evidence="5 6">
    <name type="scientific">Tissierella praeacuta DSM 18095</name>
    <dbReference type="NCBI Taxonomy" id="1123404"/>
    <lineage>
        <taxon>Bacteria</taxon>
        <taxon>Bacillati</taxon>
        <taxon>Bacillota</taxon>
        <taxon>Tissierellia</taxon>
        <taxon>Tissierellales</taxon>
        <taxon>Tissierellaceae</taxon>
        <taxon>Tissierella</taxon>
    </lineage>
</organism>
<feature type="binding site" evidence="4">
    <location>
        <position position="57"/>
    </location>
    <ligand>
        <name>substrate</name>
    </ligand>
</feature>
<feature type="active site" description="Proton donor/acceptor" evidence="3">
    <location>
        <position position="81"/>
    </location>
</feature>
<dbReference type="SUPFAM" id="SSF53254">
    <property type="entry name" value="Phosphoglycerate mutase-like"/>
    <property type="match status" value="1"/>
</dbReference>
<keyword evidence="1" id="KW-0324">Glycolysis</keyword>
<dbReference type="EMBL" id="FQTY01000014">
    <property type="protein sequence ID" value="SHE98584.1"/>
    <property type="molecule type" value="Genomic_DNA"/>
</dbReference>
<keyword evidence="6" id="KW-1185">Reference proteome</keyword>
<dbReference type="PANTHER" id="PTHR48100:SF1">
    <property type="entry name" value="HISTIDINE PHOSPHATASE FAMILY PROTEIN-RELATED"/>
    <property type="match status" value="1"/>
</dbReference>
<dbReference type="InterPro" id="IPR013078">
    <property type="entry name" value="His_Pase_superF_clade-1"/>
</dbReference>
<protein>
    <submittedName>
        <fullName evidence="5">Phosphoglycerate mutase</fullName>
    </submittedName>
</protein>
<dbReference type="RefSeq" id="WP_072976655.1">
    <property type="nucleotide sequence ID" value="NZ_FQTY01000014.1"/>
</dbReference>
<reference evidence="6" key="1">
    <citation type="submission" date="2016-11" db="EMBL/GenBank/DDBJ databases">
        <authorList>
            <person name="Varghese N."/>
            <person name="Submissions S."/>
        </authorList>
    </citation>
    <scope>NUCLEOTIDE SEQUENCE [LARGE SCALE GENOMIC DNA]</scope>
    <source>
        <strain evidence="6">DSM 18095</strain>
    </source>
</reference>
<evidence type="ECO:0000256" key="1">
    <source>
        <dbReference type="ARBA" id="ARBA00023152"/>
    </source>
</evidence>
<name>A0A1M4XYC3_9FIRM</name>
<dbReference type="InterPro" id="IPR001345">
    <property type="entry name" value="PG/BPGM_mutase_AS"/>
</dbReference>
<dbReference type="Gene3D" id="3.40.50.1240">
    <property type="entry name" value="Phosphoglycerate mutase-like"/>
    <property type="match status" value="1"/>
</dbReference>
<dbReference type="GO" id="GO:0016791">
    <property type="term" value="F:phosphatase activity"/>
    <property type="evidence" value="ECO:0007669"/>
    <property type="project" value="TreeGrafter"/>
</dbReference>
<dbReference type="Pfam" id="PF00300">
    <property type="entry name" value="His_Phos_1"/>
    <property type="match status" value="1"/>
</dbReference>
<feature type="binding site" evidence="4">
    <location>
        <begin position="7"/>
        <end position="14"/>
    </location>
    <ligand>
        <name>substrate</name>
    </ligand>
</feature>
<dbReference type="STRING" id="1123404.SAMN02745784_02438"/>
<evidence type="ECO:0000313" key="5">
    <source>
        <dbReference type="EMBL" id="SHE98584.1"/>
    </source>
</evidence>
<dbReference type="InterPro" id="IPR029033">
    <property type="entry name" value="His_PPase_superfam"/>
</dbReference>
<evidence type="ECO:0000313" key="6">
    <source>
        <dbReference type="Proteomes" id="UP000184114"/>
    </source>
</evidence>
<dbReference type="PANTHER" id="PTHR48100">
    <property type="entry name" value="BROAD-SPECIFICITY PHOSPHATASE YOR283W-RELATED"/>
    <property type="match status" value="1"/>
</dbReference>
<dbReference type="InterPro" id="IPR050275">
    <property type="entry name" value="PGM_Phosphatase"/>
</dbReference>
<accession>A0A1M4XYC3</accession>
<dbReference type="AlphaFoldDB" id="A0A1M4XYC3"/>
<dbReference type="Proteomes" id="UP000184114">
    <property type="component" value="Unassembled WGS sequence"/>
</dbReference>
<proteinExistence type="predicted"/>
<dbReference type="SMART" id="SM00855">
    <property type="entry name" value="PGAM"/>
    <property type="match status" value="1"/>
</dbReference>
<sequence length="201" mass="23362">MKIYITRHGETQWNKEGRLQGWKNSNLTEKGIRDAKKLGYRLKDIDFDYIYSSPQERALNTAKYIRGDKNTKIITLDSLKEMGFGKWEGMESSEIEALYPIEYFNFWNKPHLYNPVEGESFDELFSRVKNTLEEIINKSVGENILIVSHGVVIKAIYSIIKKYPLEELWNSVFIENNSLTIAEVVNGNINFVLETDTSHLE</sequence>
<keyword evidence="2" id="KW-0413">Isomerase</keyword>
<dbReference type="GeneID" id="90995948"/>
<dbReference type="PROSITE" id="PS00175">
    <property type="entry name" value="PG_MUTASE"/>
    <property type="match status" value="1"/>
</dbReference>
<dbReference type="CDD" id="cd07067">
    <property type="entry name" value="HP_PGM_like"/>
    <property type="match status" value="1"/>
</dbReference>
<evidence type="ECO:0000256" key="3">
    <source>
        <dbReference type="PIRSR" id="PIRSR613078-1"/>
    </source>
</evidence>
<gene>
    <name evidence="5" type="ORF">SAMN02745784_02438</name>
</gene>
<dbReference type="PIRSF" id="PIRSF000709">
    <property type="entry name" value="6PFK_2-Ptase"/>
    <property type="match status" value="1"/>
</dbReference>